<dbReference type="InterPro" id="IPR027417">
    <property type="entry name" value="P-loop_NTPase"/>
</dbReference>
<comment type="catalytic activity">
    <reaction evidence="7">
        <text>ATP + H2O = ADP + phosphate + H(+)</text>
        <dbReference type="Rhea" id="RHEA:13065"/>
        <dbReference type="ChEBI" id="CHEBI:15377"/>
        <dbReference type="ChEBI" id="CHEBI:15378"/>
        <dbReference type="ChEBI" id="CHEBI:30616"/>
        <dbReference type="ChEBI" id="CHEBI:43474"/>
        <dbReference type="ChEBI" id="CHEBI:456216"/>
        <dbReference type="EC" id="5.6.2.3"/>
    </reaction>
</comment>
<protein>
    <recommendedName>
        <fullName evidence="6">DNA 5'-3' helicase</fullName>
        <ecNumber evidence="6">5.6.2.3</ecNumber>
    </recommendedName>
</protein>
<evidence type="ECO:0000256" key="7">
    <source>
        <dbReference type="ARBA" id="ARBA00048954"/>
    </source>
</evidence>
<comment type="cofactor">
    <cofactor evidence="1">
        <name>[4Fe-4S] cluster</name>
        <dbReference type="ChEBI" id="CHEBI:49883"/>
    </cofactor>
</comment>
<dbReference type="GO" id="GO:0043139">
    <property type="term" value="F:5'-3' DNA helicase activity"/>
    <property type="evidence" value="ECO:0007669"/>
    <property type="project" value="UniProtKB-EC"/>
</dbReference>
<evidence type="ECO:0000259" key="8">
    <source>
        <dbReference type="PROSITE" id="PS51193"/>
    </source>
</evidence>
<dbReference type="InterPro" id="IPR006555">
    <property type="entry name" value="ATP-dep_Helicase_C"/>
</dbReference>
<organism evidence="9 10">
    <name type="scientific">Iamia majanohamensis</name>
    <dbReference type="NCBI Taxonomy" id="467976"/>
    <lineage>
        <taxon>Bacteria</taxon>
        <taxon>Bacillati</taxon>
        <taxon>Actinomycetota</taxon>
        <taxon>Acidimicrobiia</taxon>
        <taxon>Acidimicrobiales</taxon>
        <taxon>Iamiaceae</taxon>
        <taxon>Iamia</taxon>
    </lineage>
</organism>
<dbReference type="GO" id="GO:0006139">
    <property type="term" value="P:nucleobase-containing compound metabolic process"/>
    <property type="evidence" value="ECO:0007669"/>
    <property type="project" value="InterPro"/>
</dbReference>
<evidence type="ECO:0000313" key="10">
    <source>
        <dbReference type="Proteomes" id="UP001216390"/>
    </source>
</evidence>
<gene>
    <name evidence="9" type="ORF">PO878_13880</name>
</gene>
<keyword evidence="9" id="KW-0347">Helicase</keyword>
<keyword evidence="10" id="KW-1185">Reference proteome</keyword>
<dbReference type="InterPro" id="IPR011545">
    <property type="entry name" value="DEAD/DEAH_box_helicase_dom"/>
</dbReference>
<name>A0AAF0BUM8_9ACTN</name>
<dbReference type="SMART" id="SM00487">
    <property type="entry name" value="DEXDc"/>
    <property type="match status" value="1"/>
</dbReference>
<sequence length="635" mass="67250">MAPEAPPPAVPTPTTRTLAAVAAALPGGGEDRPGQQAMAAAVERAIRERRHLLVQAGTGTGKSLAYLVPAALSGRPVVVATATKALQDQLVGKDLPFVADHLEGELSYAVLKGRSNYVCRQRLGELDAPDQLALDGLAERAPEEELRALREWAATTPTGDRAELAVEPSPAAWAAVSVGARECPGAQRCPKGDTCFTEVARRAAGEADVVVVNLHLYGLHLESGGAVLPAHDLVVVDEAHQLEDVISSTFGVDLTAGRFAALARTARSVLEDPATNDAVETAGIALAATLADHVGRRLRGALDPDIADALVTARLALEGLASGLRAVPTDREDETSAKAVRAQKTTGFLMAEIDSVLATPPDHVAWVEGPEASPSLRVAPVDVGPTLAERLWSETTAVLTSATVPPAAVTRLGLPADRVDQLDVGSPFDHAGHALLYCAAHLPDPREASWEGAAHAELRALIEAAGGRTLALFTSYRAMDAAVEVLRPRLDVPVLTQRDRPKPALVAAFTEDEPTCLFATMGFWQGVDVPGRTLSLVTIDRIPFPRPDEPLTQARREAARADAFRLVDLDRAATLLAQGAGRLVRGAEDRGVVAVLDPRLATRSYRWDLVNALPPMRRTKDRAEAEAFLREVTAD</sequence>
<dbReference type="GO" id="GO:0016818">
    <property type="term" value="F:hydrolase activity, acting on acid anhydrides, in phosphorus-containing anhydrides"/>
    <property type="evidence" value="ECO:0007669"/>
    <property type="project" value="InterPro"/>
</dbReference>
<feature type="domain" description="Helicase ATP-binding" evidence="8">
    <location>
        <begin position="21"/>
        <end position="298"/>
    </location>
</feature>
<dbReference type="Pfam" id="PF00270">
    <property type="entry name" value="DEAD"/>
    <property type="match status" value="1"/>
</dbReference>
<dbReference type="InterPro" id="IPR045028">
    <property type="entry name" value="DinG/Rad3-like"/>
</dbReference>
<dbReference type="Pfam" id="PF13307">
    <property type="entry name" value="Helicase_C_2"/>
    <property type="match status" value="1"/>
</dbReference>
<dbReference type="RefSeq" id="WP_272735116.1">
    <property type="nucleotide sequence ID" value="NZ_CP116942.1"/>
</dbReference>
<keyword evidence="2" id="KW-0547">Nucleotide-binding</keyword>
<evidence type="ECO:0000256" key="3">
    <source>
        <dbReference type="ARBA" id="ARBA00022801"/>
    </source>
</evidence>
<evidence type="ECO:0000313" key="9">
    <source>
        <dbReference type="EMBL" id="WCO65589.1"/>
    </source>
</evidence>
<dbReference type="PANTHER" id="PTHR11472">
    <property type="entry name" value="DNA REPAIR DEAD HELICASE RAD3/XP-D SUBFAMILY MEMBER"/>
    <property type="match status" value="1"/>
</dbReference>
<reference evidence="9" key="1">
    <citation type="submission" date="2023-01" db="EMBL/GenBank/DDBJ databases">
        <title>The diversity of Class Acidimicrobiia in South China Sea sediment environments and the proposal of Iamia marina sp. nov., a novel species of the genus Iamia.</title>
        <authorList>
            <person name="He Y."/>
            <person name="Tian X."/>
        </authorList>
    </citation>
    <scope>NUCLEOTIDE SEQUENCE</scope>
    <source>
        <strain evidence="9">DSM 19957</strain>
    </source>
</reference>
<keyword evidence="4" id="KW-0067">ATP-binding</keyword>
<dbReference type="SUPFAM" id="SSF52540">
    <property type="entry name" value="P-loop containing nucleoside triphosphate hydrolases"/>
    <property type="match status" value="1"/>
</dbReference>
<dbReference type="KEGG" id="ima:PO878_13880"/>
<evidence type="ECO:0000256" key="6">
    <source>
        <dbReference type="ARBA" id="ARBA00044969"/>
    </source>
</evidence>
<dbReference type="InterPro" id="IPR014013">
    <property type="entry name" value="Helic_SF1/SF2_ATP-bd_DinG/Rad3"/>
</dbReference>
<keyword evidence="3" id="KW-0378">Hydrolase</keyword>
<evidence type="ECO:0000256" key="1">
    <source>
        <dbReference type="ARBA" id="ARBA00001966"/>
    </source>
</evidence>
<dbReference type="GO" id="GO:0003676">
    <property type="term" value="F:nucleic acid binding"/>
    <property type="evidence" value="ECO:0007669"/>
    <property type="project" value="InterPro"/>
</dbReference>
<dbReference type="GO" id="GO:0005524">
    <property type="term" value="F:ATP binding"/>
    <property type="evidence" value="ECO:0007669"/>
    <property type="project" value="UniProtKB-KW"/>
</dbReference>
<dbReference type="EC" id="5.6.2.3" evidence="6"/>
<evidence type="ECO:0000256" key="4">
    <source>
        <dbReference type="ARBA" id="ARBA00022840"/>
    </source>
</evidence>
<dbReference type="PANTHER" id="PTHR11472:SF34">
    <property type="entry name" value="REGULATOR OF TELOMERE ELONGATION HELICASE 1"/>
    <property type="match status" value="1"/>
</dbReference>
<accession>A0AAF0BUM8</accession>
<evidence type="ECO:0000256" key="5">
    <source>
        <dbReference type="ARBA" id="ARBA00038058"/>
    </source>
</evidence>
<dbReference type="Proteomes" id="UP001216390">
    <property type="component" value="Chromosome"/>
</dbReference>
<proteinExistence type="inferred from homology"/>
<dbReference type="Gene3D" id="3.40.50.300">
    <property type="entry name" value="P-loop containing nucleotide triphosphate hydrolases"/>
    <property type="match status" value="2"/>
</dbReference>
<dbReference type="SMART" id="SM00491">
    <property type="entry name" value="HELICc2"/>
    <property type="match status" value="1"/>
</dbReference>
<dbReference type="AlphaFoldDB" id="A0AAF0BUM8"/>
<evidence type="ECO:0000256" key="2">
    <source>
        <dbReference type="ARBA" id="ARBA00022741"/>
    </source>
</evidence>
<dbReference type="InterPro" id="IPR014001">
    <property type="entry name" value="Helicase_ATP-bd"/>
</dbReference>
<comment type="similarity">
    <text evidence="5">Belongs to the helicase family. DinG subfamily.</text>
</comment>
<dbReference type="PROSITE" id="PS51193">
    <property type="entry name" value="HELICASE_ATP_BIND_2"/>
    <property type="match status" value="1"/>
</dbReference>
<dbReference type="EMBL" id="CP116942">
    <property type="protein sequence ID" value="WCO65589.1"/>
    <property type="molecule type" value="Genomic_DNA"/>
</dbReference>